<sequence length="262" mass="27970">MRRAIFITGGGSGIGRATAILFAGRGWMVGLGDVSEAGMIETARLIGPDNASIHMMDVRDRGDWRRALADFTAKSGGRLDILFNNAGIARGGPFEAESEADHDLIVDINFKGVMYGAEACLPYLQATPGSCLLNTSSAAGLYGAPNLAVYAATKFAVRGLTEALNGEWEARGVRVRSIMPSFIDTPLLNIATAGSNATARDGVVAAGLEFTPVDVVAQAAWDAAHGEKVHTIVGKTARRLAFAVRFAPWMLRRMRRRMDSQE</sequence>
<evidence type="ECO:0000256" key="1">
    <source>
        <dbReference type="ARBA" id="ARBA00006484"/>
    </source>
</evidence>
<dbReference type="Proteomes" id="UP000249066">
    <property type="component" value="Unassembled WGS sequence"/>
</dbReference>
<keyword evidence="2" id="KW-0560">Oxidoreductase</keyword>
<dbReference type="PANTHER" id="PTHR43391:SF82">
    <property type="entry name" value="OXIDOREDUCTASE SADH-RELATED"/>
    <property type="match status" value="1"/>
</dbReference>
<evidence type="ECO:0000313" key="5">
    <source>
        <dbReference type="Proteomes" id="UP000249066"/>
    </source>
</evidence>
<dbReference type="PRINTS" id="PR00080">
    <property type="entry name" value="SDRFAMILY"/>
</dbReference>
<evidence type="ECO:0000256" key="3">
    <source>
        <dbReference type="RuleBase" id="RU000363"/>
    </source>
</evidence>
<dbReference type="InterPro" id="IPR036291">
    <property type="entry name" value="NAD(P)-bd_dom_sf"/>
</dbReference>
<gene>
    <name evidence="4" type="ORF">DI623_01860</name>
</gene>
<accession>A0A2W5AHS2</accession>
<dbReference type="PRINTS" id="PR00081">
    <property type="entry name" value="GDHRDH"/>
</dbReference>
<dbReference type="PANTHER" id="PTHR43391">
    <property type="entry name" value="RETINOL DEHYDROGENASE-RELATED"/>
    <property type="match status" value="1"/>
</dbReference>
<protein>
    <submittedName>
        <fullName evidence="4">Short-chain dehydrogenase</fullName>
    </submittedName>
</protein>
<dbReference type="EMBL" id="QFNN01000004">
    <property type="protein sequence ID" value="PZO91819.1"/>
    <property type="molecule type" value="Genomic_DNA"/>
</dbReference>
<dbReference type="Pfam" id="PF00106">
    <property type="entry name" value="adh_short"/>
    <property type="match status" value="1"/>
</dbReference>
<dbReference type="AlphaFoldDB" id="A0A2W5AHS2"/>
<dbReference type="NCBIfam" id="NF006123">
    <property type="entry name" value="PRK08267.1"/>
    <property type="match status" value="1"/>
</dbReference>
<comment type="caution">
    <text evidence="4">The sequence shown here is derived from an EMBL/GenBank/DDBJ whole genome shotgun (WGS) entry which is preliminary data.</text>
</comment>
<reference evidence="4 5" key="1">
    <citation type="submission" date="2017-08" db="EMBL/GenBank/DDBJ databases">
        <title>Infants hospitalized years apart are colonized by the same room-sourced microbial strains.</title>
        <authorList>
            <person name="Brooks B."/>
            <person name="Olm M.R."/>
            <person name="Firek B.A."/>
            <person name="Baker R."/>
            <person name="Thomas B.C."/>
            <person name="Morowitz M.J."/>
            <person name="Banfield J.F."/>
        </authorList>
    </citation>
    <scope>NUCLEOTIDE SEQUENCE [LARGE SCALE GENOMIC DNA]</scope>
    <source>
        <strain evidence="4">S2_018_000_R2_101</strain>
    </source>
</reference>
<name>A0A2W5AHS2_9SPHN</name>
<dbReference type="InterPro" id="IPR002347">
    <property type="entry name" value="SDR_fam"/>
</dbReference>
<organism evidence="4 5">
    <name type="scientific">Sphingomonas sanxanigenens</name>
    <dbReference type="NCBI Taxonomy" id="397260"/>
    <lineage>
        <taxon>Bacteria</taxon>
        <taxon>Pseudomonadati</taxon>
        <taxon>Pseudomonadota</taxon>
        <taxon>Alphaproteobacteria</taxon>
        <taxon>Sphingomonadales</taxon>
        <taxon>Sphingomonadaceae</taxon>
        <taxon>Sphingomonas</taxon>
    </lineage>
</organism>
<dbReference type="Gene3D" id="3.40.50.720">
    <property type="entry name" value="NAD(P)-binding Rossmann-like Domain"/>
    <property type="match status" value="1"/>
</dbReference>
<dbReference type="GO" id="GO:0016491">
    <property type="term" value="F:oxidoreductase activity"/>
    <property type="evidence" value="ECO:0007669"/>
    <property type="project" value="UniProtKB-KW"/>
</dbReference>
<evidence type="ECO:0000313" key="4">
    <source>
        <dbReference type="EMBL" id="PZO91819.1"/>
    </source>
</evidence>
<comment type="similarity">
    <text evidence="1 3">Belongs to the short-chain dehydrogenases/reductases (SDR) family.</text>
</comment>
<dbReference type="SUPFAM" id="SSF51735">
    <property type="entry name" value="NAD(P)-binding Rossmann-fold domains"/>
    <property type="match status" value="1"/>
</dbReference>
<proteinExistence type="inferred from homology"/>
<evidence type="ECO:0000256" key="2">
    <source>
        <dbReference type="ARBA" id="ARBA00023002"/>
    </source>
</evidence>